<feature type="DNA-binding region" description="H-T-H motif" evidence="2">
    <location>
        <begin position="93"/>
        <end position="112"/>
    </location>
</feature>
<feature type="domain" description="HTH tetR-type" evidence="4">
    <location>
        <begin position="70"/>
        <end position="130"/>
    </location>
</feature>
<dbReference type="Pfam" id="PF00440">
    <property type="entry name" value="TetR_N"/>
    <property type="match status" value="1"/>
</dbReference>
<keyword evidence="1 2" id="KW-0238">DNA-binding</keyword>
<organism evidence="5 6">
    <name type="scientific">Alcaligenes xylosoxydans xylosoxydans</name>
    <name type="common">Achromobacter xylosoxidans</name>
    <dbReference type="NCBI Taxonomy" id="85698"/>
    <lineage>
        <taxon>Bacteria</taxon>
        <taxon>Pseudomonadati</taxon>
        <taxon>Pseudomonadota</taxon>
        <taxon>Betaproteobacteria</taxon>
        <taxon>Burkholderiales</taxon>
        <taxon>Alcaligenaceae</taxon>
        <taxon>Achromobacter</taxon>
    </lineage>
</organism>
<feature type="region of interest" description="Disordered" evidence="3">
    <location>
        <begin position="32"/>
        <end position="71"/>
    </location>
</feature>
<dbReference type="SUPFAM" id="SSF46689">
    <property type="entry name" value="Homeodomain-like"/>
    <property type="match status" value="1"/>
</dbReference>
<dbReference type="InterPro" id="IPR036271">
    <property type="entry name" value="Tet_transcr_reg_TetR-rel_C_sf"/>
</dbReference>
<evidence type="ECO:0000256" key="1">
    <source>
        <dbReference type="ARBA" id="ARBA00023125"/>
    </source>
</evidence>
<dbReference type="InterPro" id="IPR001647">
    <property type="entry name" value="HTH_TetR"/>
</dbReference>
<sequence>MRDEAAQPDRVVLHVLRELHYGFLSTRGGIESPLSDTDQYQRNPNDDTDQYHRQAPMKRKQSDNQNEATPAPRERVLAAAGELFYNEGIRATGVEAIAARGNTTKMAIYRHFQSKDVLVTEWLRQVIDDYWRALDAIEAAHPDDPRAQIIGWVTYFSDEARAWSHRGCAFINSIAELPDPEHPGRQLIEEHKVRQWRRLASLCERAGLASPEDAASELTFLFEGAQVSAQNRSIRDADRQLRRIVDAVIARQATVGRR</sequence>
<dbReference type="InterPro" id="IPR009057">
    <property type="entry name" value="Homeodomain-like_sf"/>
</dbReference>
<dbReference type="PROSITE" id="PS50977">
    <property type="entry name" value="HTH_TETR_2"/>
    <property type="match status" value="1"/>
</dbReference>
<accession>A0A9X3L0S2</accession>
<dbReference type="SUPFAM" id="SSF48498">
    <property type="entry name" value="Tetracyclin repressor-like, C-terminal domain"/>
    <property type="match status" value="1"/>
</dbReference>
<evidence type="ECO:0000256" key="2">
    <source>
        <dbReference type="PROSITE-ProRule" id="PRU00335"/>
    </source>
</evidence>
<evidence type="ECO:0000259" key="4">
    <source>
        <dbReference type="PROSITE" id="PS50977"/>
    </source>
</evidence>
<evidence type="ECO:0000256" key="3">
    <source>
        <dbReference type="SAM" id="MobiDB-lite"/>
    </source>
</evidence>
<dbReference type="PANTHER" id="PTHR30055">
    <property type="entry name" value="HTH-TYPE TRANSCRIPTIONAL REGULATOR RUTR"/>
    <property type="match status" value="1"/>
</dbReference>
<dbReference type="Gene3D" id="1.10.357.10">
    <property type="entry name" value="Tetracycline Repressor, domain 2"/>
    <property type="match status" value="1"/>
</dbReference>
<proteinExistence type="predicted"/>
<dbReference type="RefSeq" id="WP_269864375.1">
    <property type="nucleotide sequence ID" value="NZ_JAPZVI010000018.1"/>
</dbReference>
<dbReference type="PRINTS" id="PR00455">
    <property type="entry name" value="HTHTETR"/>
</dbReference>
<dbReference type="EMBL" id="JAPZVI010000018">
    <property type="protein sequence ID" value="MCZ8403828.1"/>
    <property type="molecule type" value="Genomic_DNA"/>
</dbReference>
<dbReference type="GO" id="GO:0000976">
    <property type="term" value="F:transcription cis-regulatory region binding"/>
    <property type="evidence" value="ECO:0007669"/>
    <property type="project" value="TreeGrafter"/>
</dbReference>
<dbReference type="InterPro" id="IPR050109">
    <property type="entry name" value="HTH-type_TetR-like_transc_reg"/>
</dbReference>
<protein>
    <submittedName>
        <fullName evidence="5">TetR/AcrR family transcriptional regulator</fullName>
    </submittedName>
</protein>
<comment type="caution">
    <text evidence="5">The sequence shown here is derived from an EMBL/GenBank/DDBJ whole genome shotgun (WGS) entry which is preliminary data.</text>
</comment>
<reference evidence="5" key="1">
    <citation type="submission" date="2022-12" db="EMBL/GenBank/DDBJ databases">
        <authorList>
            <person name="Voronina O.L."/>
            <person name="Kunda M.S."/>
            <person name="Ryzhova N."/>
            <person name="Aksenova E.I."/>
        </authorList>
    </citation>
    <scope>NUCLEOTIDE SEQUENCE</scope>
    <source>
        <strain evidence="5">SCCH136:Ach223948</strain>
    </source>
</reference>
<evidence type="ECO:0000313" key="6">
    <source>
        <dbReference type="Proteomes" id="UP001141992"/>
    </source>
</evidence>
<dbReference type="GO" id="GO:0003700">
    <property type="term" value="F:DNA-binding transcription factor activity"/>
    <property type="evidence" value="ECO:0007669"/>
    <property type="project" value="TreeGrafter"/>
</dbReference>
<evidence type="ECO:0000313" key="5">
    <source>
        <dbReference type="EMBL" id="MCZ8403828.1"/>
    </source>
</evidence>
<dbReference type="PANTHER" id="PTHR30055:SF200">
    <property type="entry name" value="HTH-TYPE TRANSCRIPTIONAL REPRESSOR BDCR"/>
    <property type="match status" value="1"/>
</dbReference>
<dbReference type="AlphaFoldDB" id="A0A9X3L0S2"/>
<feature type="compositionally biased region" description="Polar residues" evidence="3">
    <location>
        <begin position="34"/>
        <end position="43"/>
    </location>
</feature>
<name>A0A9X3L0S2_ALCXX</name>
<dbReference type="Proteomes" id="UP001141992">
    <property type="component" value="Unassembled WGS sequence"/>
</dbReference>
<gene>
    <name evidence="5" type="ORF">O9570_20400</name>
</gene>